<evidence type="ECO:0000313" key="3">
    <source>
        <dbReference type="Proteomes" id="UP001175344"/>
    </source>
</evidence>
<dbReference type="EMBL" id="JARTQQ020000001">
    <property type="protein sequence ID" value="MEC5728026.1"/>
    <property type="molecule type" value="Genomic_DNA"/>
</dbReference>
<dbReference type="RefSeq" id="WP_047749398.1">
    <property type="nucleotide sequence ID" value="NZ_CP056711.1"/>
</dbReference>
<dbReference type="Proteomes" id="UP001175344">
    <property type="component" value="Unassembled WGS sequence"/>
</dbReference>
<keyword evidence="1" id="KW-0175">Coiled coil</keyword>
<protein>
    <submittedName>
        <fullName evidence="2">Ead/Ea22-like family protein</fullName>
    </submittedName>
</protein>
<comment type="caution">
    <text evidence="2">The sequence shown here is derived from an EMBL/GenBank/DDBJ whole genome shotgun (WGS) entry which is preliminary data.</text>
</comment>
<keyword evidence="3" id="KW-1185">Reference proteome</keyword>
<evidence type="ECO:0000256" key="1">
    <source>
        <dbReference type="SAM" id="Coils"/>
    </source>
</evidence>
<feature type="coiled-coil region" evidence="1">
    <location>
        <begin position="23"/>
        <end position="50"/>
    </location>
</feature>
<proteinExistence type="predicted"/>
<reference evidence="2 3" key="1">
    <citation type="journal article" date="2023" name="Nat. Commun.">
        <title>Genomic dissection of endemic carbapenem resistance reveals metallo-beta-lactamase dissemination through clonal, plasmid and integron transfer.</title>
        <authorList>
            <person name="Macesic N."/>
            <person name="Hawkey J."/>
            <person name="Vezina B."/>
            <person name="Wisniewski J.A."/>
            <person name="Cottingham H."/>
            <person name="Blakeway L.V."/>
            <person name="Harshegyi T."/>
            <person name="Pragastis K."/>
            <person name="Badoordeen G.Z."/>
            <person name="Dennison A."/>
            <person name="Spelman D.W."/>
            <person name="Jenney A.W.J."/>
            <person name="Peleg A.Y."/>
        </authorList>
    </citation>
    <scope>NUCLEOTIDE SEQUENCE [LARGE SCALE GENOMIC DNA]</scope>
    <source>
        <strain evidence="2 3">CPO239</strain>
    </source>
</reference>
<organism evidence="2 3">
    <name type="scientific">Enterobacter asburiae</name>
    <dbReference type="NCBI Taxonomy" id="61645"/>
    <lineage>
        <taxon>Bacteria</taxon>
        <taxon>Pseudomonadati</taxon>
        <taxon>Pseudomonadota</taxon>
        <taxon>Gammaproteobacteria</taxon>
        <taxon>Enterobacterales</taxon>
        <taxon>Enterobacteriaceae</taxon>
        <taxon>Enterobacter</taxon>
        <taxon>Enterobacter cloacae complex</taxon>
    </lineage>
</organism>
<name>A0ABU6KQ59_ENTAS</name>
<gene>
    <name evidence="2" type="ORF">QAA55_006315</name>
</gene>
<accession>A0ABU6KQ59</accession>
<sequence length="100" mass="11030">MSNIDKQALIAKIKKQTESFDTVVLKEDEANALLDELEAAEKRIAELEARQVLLPPKAPDNLASCLDGYEKWLIATTFRDTWNACLAEVVRVNAAAGKGE</sequence>
<evidence type="ECO:0000313" key="2">
    <source>
        <dbReference type="EMBL" id="MEC5728026.1"/>
    </source>
</evidence>